<organism evidence="2 3">
    <name type="scientific">Micromonospora lutea</name>
    <dbReference type="NCBI Taxonomy" id="419825"/>
    <lineage>
        <taxon>Bacteria</taxon>
        <taxon>Bacillati</taxon>
        <taxon>Actinomycetota</taxon>
        <taxon>Actinomycetes</taxon>
        <taxon>Micromonosporales</taxon>
        <taxon>Micromonosporaceae</taxon>
        <taxon>Micromonospora</taxon>
    </lineage>
</organism>
<evidence type="ECO:0000313" key="3">
    <source>
        <dbReference type="Proteomes" id="UP000643165"/>
    </source>
</evidence>
<feature type="signal peptide" evidence="1">
    <location>
        <begin position="1"/>
        <end position="27"/>
    </location>
</feature>
<keyword evidence="3" id="KW-1185">Reference proteome</keyword>
<feature type="chain" id="PRO_5045315674" evidence="1">
    <location>
        <begin position="28"/>
        <end position="147"/>
    </location>
</feature>
<dbReference type="RefSeq" id="WP_203995754.1">
    <property type="nucleotide sequence ID" value="NZ_BOPB01000007.1"/>
</dbReference>
<evidence type="ECO:0000256" key="1">
    <source>
        <dbReference type="SAM" id="SignalP"/>
    </source>
</evidence>
<keyword evidence="1" id="KW-0732">Signal</keyword>
<gene>
    <name evidence="2" type="ORF">Vlu01_14760</name>
</gene>
<evidence type="ECO:0000313" key="2">
    <source>
        <dbReference type="EMBL" id="GIJ20852.1"/>
    </source>
</evidence>
<dbReference type="EMBL" id="BOPB01000007">
    <property type="protein sequence ID" value="GIJ20852.1"/>
    <property type="molecule type" value="Genomic_DNA"/>
</dbReference>
<dbReference type="Proteomes" id="UP000643165">
    <property type="component" value="Unassembled WGS sequence"/>
</dbReference>
<comment type="caution">
    <text evidence="2">The sequence shown here is derived from an EMBL/GenBank/DDBJ whole genome shotgun (WGS) entry which is preliminary data.</text>
</comment>
<accession>A0ABQ4ISI6</accession>
<name>A0ABQ4ISI6_9ACTN</name>
<proteinExistence type="predicted"/>
<sequence length="147" mass="15566">MIRRFVHLLIAVPILLLPALVATPAAAAERRCWTSLGTGYGPVWVCTLSSGNNGRAALYSPLTGQYSYQSGWIRSGVEISNSGMVTATDGYRGYFMGGSGLATGYGTASFGAQYQGPNTAASKARYGWYNLLTLQFHPSSGWLNAGA</sequence>
<reference evidence="2 3" key="1">
    <citation type="submission" date="2021-01" db="EMBL/GenBank/DDBJ databases">
        <title>Whole genome shotgun sequence of Verrucosispora lutea NBRC 106530.</title>
        <authorList>
            <person name="Komaki H."/>
            <person name="Tamura T."/>
        </authorList>
    </citation>
    <scope>NUCLEOTIDE SEQUENCE [LARGE SCALE GENOMIC DNA]</scope>
    <source>
        <strain evidence="2 3">NBRC 106530</strain>
    </source>
</reference>
<protein>
    <submittedName>
        <fullName evidence="2">Uncharacterized protein</fullName>
    </submittedName>
</protein>